<accession>A0A5B7IQV5</accession>
<dbReference type="EMBL" id="VSRR010066759">
    <property type="protein sequence ID" value="MPC84895.1"/>
    <property type="molecule type" value="Genomic_DNA"/>
</dbReference>
<evidence type="ECO:0000313" key="3">
    <source>
        <dbReference type="Proteomes" id="UP000324222"/>
    </source>
</evidence>
<keyword evidence="3" id="KW-1185">Reference proteome</keyword>
<protein>
    <submittedName>
        <fullName evidence="2">Uncharacterized protein</fullName>
    </submittedName>
</protein>
<feature type="region of interest" description="Disordered" evidence="1">
    <location>
        <begin position="131"/>
        <end position="154"/>
    </location>
</feature>
<sequence>MIHAAGGRADGRRRRRRRRRRQSQGHTTSSGHTPPWRASHLPTTNTSKRLLLSARHLPRRPSVSSAAIYLRTAVHFLLQGKSGCPTILLPVLQDTPSPGTDCICYVIDFLEDKKTGMCSVWLGVLDRTPDARHHPSCPTPHRPRQGMIQKPLSA</sequence>
<dbReference type="Proteomes" id="UP000324222">
    <property type="component" value="Unassembled WGS sequence"/>
</dbReference>
<dbReference type="AlphaFoldDB" id="A0A5B7IQV5"/>
<gene>
    <name evidence="2" type="ORF">E2C01_079647</name>
</gene>
<evidence type="ECO:0000313" key="2">
    <source>
        <dbReference type="EMBL" id="MPC84895.1"/>
    </source>
</evidence>
<organism evidence="2 3">
    <name type="scientific">Portunus trituberculatus</name>
    <name type="common">Swimming crab</name>
    <name type="synonym">Neptunus trituberculatus</name>
    <dbReference type="NCBI Taxonomy" id="210409"/>
    <lineage>
        <taxon>Eukaryota</taxon>
        <taxon>Metazoa</taxon>
        <taxon>Ecdysozoa</taxon>
        <taxon>Arthropoda</taxon>
        <taxon>Crustacea</taxon>
        <taxon>Multicrustacea</taxon>
        <taxon>Malacostraca</taxon>
        <taxon>Eumalacostraca</taxon>
        <taxon>Eucarida</taxon>
        <taxon>Decapoda</taxon>
        <taxon>Pleocyemata</taxon>
        <taxon>Brachyura</taxon>
        <taxon>Eubrachyura</taxon>
        <taxon>Portunoidea</taxon>
        <taxon>Portunidae</taxon>
        <taxon>Portuninae</taxon>
        <taxon>Portunus</taxon>
    </lineage>
</organism>
<comment type="caution">
    <text evidence="2">The sequence shown here is derived from an EMBL/GenBank/DDBJ whole genome shotgun (WGS) entry which is preliminary data.</text>
</comment>
<feature type="region of interest" description="Disordered" evidence="1">
    <location>
        <begin position="1"/>
        <end position="43"/>
    </location>
</feature>
<proteinExistence type="predicted"/>
<feature type="compositionally biased region" description="Basic residues" evidence="1">
    <location>
        <begin position="11"/>
        <end position="23"/>
    </location>
</feature>
<name>A0A5B7IQV5_PORTR</name>
<reference evidence="2 3" key="1">
    <citation type="submission" date="2019-05" db="EMBL/GenBank/DDBJ databases">
        <title>Another draft genome of Portunus trituberculatus and its Hox gene families provides insights of decapod evolution.</title>
        <authorList>
            <person name="Jeong J.-H."/>
            <person name="Song I."/>
            <person name="Kim S."/>
            <person name="Choi T."/>
            <person name="Kim D."/>
            <person name="Ryu S."/>
            <person name="Kim W."/>
        </authorList>
    </citation>
    <scope>NUCLEOTIDE SEQUENCE [LARGE SCALE GENOMIC DNA]</scope>
    <source>
        <tissue evidence="2">Muscle</tissue>
    </source>
</reference>
<evidence type="ECO:0000256" key="1">
    <source>
        <dbReference type="SAM" id="MobiDB-lite"/>
    </source>
</evidence>